<keyword evidence="3 10" id="KW-0812">Transmembrane</keyword>
<evidence type="ECO:0000256" key="9">
    <source>
        <dbReference type="SAM" id="MobiDB-lite"/>
    </source>
</evidence>
<evidence type="ECO:0008006" key="12">
    <source>
        <dbReference type="Google" id="ProtNLM"/>
    </source>
</evidence>
<dbReference type="AlphaFoldDB" id="A0A7S2RER7"/>
<organism evidence="11">
    <name type="scientific">Eucampia antarctica</name>
    <dbReference type="NCBI Taxonomy" id="49252"/>
    <lineage>
        <taxon>Eukaryota</taxon>
        <taxon>Sar</taxon>
        <taxon>Stramenopiles</taxon>
        <taxon>Ochrophyta</taxon>
        <taxon>Bacillariophyta</taxon>
        <taxon>Mediophyceae</taxon>
        <taxon>Biddulphiophycidae</taxon>
        <taxon>Hemiaulales</taxon>
        <taxon>Hemiaulaceae</taxon>
        <taxon>Eucampia</taxon>
    </lineage>
</organism>
<evidence type="ECO:0000256" key="3">
    <source>
        <dbReference type="ARBA" id="ARBA00022692"/>
    </source>
</evidence>
<evidence type="ECO:0000256" key="10">
    <source>
        <dbReference type="SAM" id="Phobius"/>
    </source>
</evidence>
<dbReference type="PANTHER" id="PTHR15415">
    <property type="entry name" value="MITOFILIN"/>
    <property type="match status" value="1"/>
</dbReference>
<feature type="compositionally biased region" description="Pro residues" evidence="9">
    <location>
        <begin position="182"/>
        <end position="193"/>
    </location>
</feature>
<feature type="coiled-coil region" evidence="8">
    <location>
        <begin position="393"/>
        <end position="468"/>
    </location>
</feature>
<dbReference type="GO" id="GO:0042407">
    <property type="term" value="P:cristae formation"/>
    <property type="evidence" value="ECO:0007669"/>
    <property type="project" value="TreeGrafter"/>
</dbReference>
<dbReference type="GO" id="GO:0061617">
    <property type="term" value="C:MICOS complex"/>
    <property type="evidence" value="ECO:0007669"/>
    <property type="project" value="TreeGrafter"/>
</dbReference>
<evidence type="ECO:0000313" key="11">
    <source>
        <dbReference type="EMBL" id="CAD9669068.1"/>
    </source>
</evidence>
<feature type="compositionally biased region" description="Low complexity" evidence="9">
    <location>
        <begin position="209"/>
        <end position="224"/>
    </location>
</feature>
<reference evidence="11" key="1">
    <citation type="submission" date="2021-01" db="EMBL/GenBank/DDBJ databases">
        <authorList>
            <person name="Corre E."/>
            <person name="Pelletier E."/>
            <person name="Niang G."/>
            <person name="Scheremetjew M."/>
            <person name="Finn R."/>
            <person name="Kale V."/>
            <person name="Holt S."/>
            <person name="Cochrane G."/>
            <person name="Meng A."/>
            <person name="Brown T."/>
            <person name="Cohen L."/>
        </authorList>
    </citation>
    <scope>NUCLEOTIDE SEQUENCE</scope>
    <source>
        <strain evidence="11">CCMP1452</strain>
    </source>
</reference>
<accession>A0A7S2RER7</accession>
<gene>
    <name evidence="11" type="ORF">EANT1437_LOCUS6389</name>
</gene>
<feature type="region of interest" description="Disordered" evidence="9">
    <location>
        <begin position="20"/>
        <end position="46"/>
    </location>
</feature>
<dbReference type="InterPro" id="IPR019133">
    <property type="entry name" value="MIC60"/>
</dbReference>
<keyword evidence="7 10" id="KW-0472">Membrane</keyword>
<dbReference type="PANTHER" id="PTHR15415:SF7">
    <property type="entry name" value="MICOS COMPLEX SUBUNIT MIC60"/>
    <property type="match status" value="1"/>
</dbReference>
<evidence type="ECO:0000256" key="2">
    <source>
        <dbReference type="ARBA" id="ARBA00010877"/>
    </source>
</evidence>
<comment type="similarity">
    <text evidence="2">Belongs to the MICOS complex subunit Mic60 family.</text>
</comment>
<feature type="compositionally biased region" description="Low complexity" evidence="9">
    <location>
        <begin position="170"/>
        <end position="181"/>
    </location>
</feature>
<dbReference type="EMBL" id="HBHI01012532">
    <property type="protein sequence ID" value="CAD9669068.1"/>
    <property type="molecule type" value="Transcribed_RNA"/>
</dbReference>
<dbReference type="Pfam" id="PF09731">
    <property type="entry name" value="Mitofilin"/>
    <property type="match status" value="1"/>
</dbReference>
<protein>
    <recommendedName>
        <fullName evidence="12">MICOS complex subunit MIC60</fullName>
    </recommendedName>
</protein>
<sequence>MLRTVTSRTTSRLIRHHRTLVTSQQKRAIKKEHLTGSGTDATTNNNAPIIKSATTTAIPAAAAAPPSSSGGGAGMMIFPVVGIAAVGAAAGAYYMDMIPAEWLGNDANNNKKNTSNQQKEEIATTKIIAAAPPSSAKKEVSKPKTIVMEKKKTVAVVEKNRVTQIPSPPIDKTNNNNTNHNRPPPTPASPPTHSPNAHRVSVELMNQHNTSNNNTSNIQQPPSSSKEEEASKEVVVVVVADNNNDNNNTNNAVDEKKKESAVMGTVAKEALFNEVLAKEDEEQKKVHRSLRANLDEAFLSDLDSLSPTQLRIRVVQLASELGERTKWEAVRLQEFLTRKEKEVADKYMEILQKQRLEFEDLLARRLREQEDAITRSANALLQSKEDSIQSVVNATADALKQEHEAEIKSAEERFNREYNAKYEVESKSQLAAAKKEFANNLQTKVNTIEELSQRLSKLEQLLQISRNFEIGSQAAHRVSAAALAMAEKLESNLGAGEEIAALNAAAAENAVIASALSQIPSSVRKGISTITQLQSKFEKVYTVGRQAALVPEGRSGVEAQLAGMLFATLTVPPTPESETSTNDSSSAEYILARANEFVTLGNLEQAIAELDTLQGQTAFVTKDWKQAAMDRLSVDKAVKVIKMECALLNNNMGGS</sequence>
<evidence type="ECO:0000256" key="1">
    <source>
        <dbReference type="ARBA" id="ARBA00004273"/>
    </source>
</evidence>
<keyword evidence="6" id="KW-0496">Mitochondrion</keyword>
<name>A0A7S2RER7_9STRA</name>
<feature type="transmembrane region" description="Helical" evidence="10">
    <location>
        <begin position="76"/>
        <end position="95"/>
    </location>
</feature>
<proteinExistence type="inferred from homology"/>
<evidence type="ECO:0000256" key="4">
    <source>
        <dbReference type="ARBA" id="ARBA00022792"/>
    </source>
</evidence>
<evidence type="ECO:0000256" key="5">
    <source>
        <dbReference type="ARBA" id="ARBA00022989"/>
    </source>
</evidence>
<feature type="compositionally biased region" description="Polar residues" evidence="9">
    <location>
        <begin position="36"/>
        <end position="46"/>
    </location>
</feature>
<keyword evidence="4" id="KW-0999">Mitochondrion inner membrane</keyword>
<keyword evidence="8" id="KW-0175">Coiled coil</keyword>
<comment type="subcellular location">
    <subcellularLocation>
        <location evidence="1">Mitochondrion inner membrane</location>
    </subcellularLocation>
</comment>
<keyword evidence="5 10" id="KW-1133">Transmembrane helix</keyword>
<evidence type="ECO:0000256" key="7">
    <source>
        <dbReference type="ARBA" id="ARBA00023136"/>
    </source>
</evidence>
<feature type="region of interest" description="Disordered" evidence="9">
    <location>
        <begin position="158"/>
        <end position="232"/>
    </location>
</feature>
<evidence type="ECO:0000256" key="8">
    <source>
        <dbReference type="SAM" id="Coils"/>
    </source>
</evidence>
<evidence type="ECO:0000256" key="6">
    <source>
        <dbReference type="ARBA" id="ARBA00023128"/>
    </source>
</evidence>